<gene>
    <name evidence="3" type="ORF">DEIGR_200156</name>
</gene>
<dbReference type="RefSeq" id="WP_058979063.1">
    <property type="nucleotide sequence ID" value="NZ_BCMS01000002.1"/>
</dbReference>
<name>A0A100HM60_9DEIO</name>
<dbReference type="GO" id="GO:0003677">
    <property type="term" value="F:DNA binding"/>
    <property type="evidence" value="ECO:0007669"/>
    <property type="project" value="InterPro"/>
</dbReference>
<comment type="caution">
    <text evidence="3">The sequence shown here is derived from an EMBL/GenBank/DDBJ whole genome shotgun (WGS) entry which is preliminary data.</text>
</comment>
<dbReference type="PANTHER" id="PTHR33375">
    <property type="entry name" value="CHROMOSOME-PARTITIONING PROTEIN PARB-RELATED"/>
    <property type="match status" value="1"/>
</dbReference>
<dbReference type="OrthoDB" id="65427at2"/>
<evidence type="ECO:0000313" key="3">
    <source>
        <dbReference type="EMBL" id="GAQ23301.1"/>
    </source>
</evidence>
<evidence type="ECO:0000313" key="4">
    <source>
        <dbReference type="Proteomes" id="UP000056209"/>
    </source>
</evidence>
<accession>A0A100HM60</accession>
<dbReference type="Pfam" id="PF02195">
    <property type="entry name" value="ParB_N"/>
    <property type="match status" value="1"/>
</dbReference>
<evidence type="ECO:0000259" key="2">
    <source>
        <dbReference type="SMART" id="SM00470"/>
    </source>
</evidence>
<comment type="similarity">
    <text evidence="1">Belongs to the ParB family.</text>
</comment>
<protein>
    <submittedName>
        <fullName evidence="3">ParB-like nuclease domain family protein, parB</fullName>
    </submittedName>
</protein>
<dbReference type="GO" id="GO:0005694">
    <property type="term" value="C:chromosome"/>
    <property type="evidence" value="ECO:0007669"/>
    <property type="project" value="TreeGrafter"/>
</dbReference>
<dbReference type="InterPro" id="IPR036086">
    <property type="entry name" value="ParB/Sulfiredoxin_sf"/>
</dbReference>
<dbReference type="SUPFAM" id="SSF110849">
    <property type="entry name" value="ParB/Sulfiredoxin"/>
    <property type="match status" value="1"/>
</dbReference>
<sequence>MTRPGVSAAAFGALDMMEELRDRSADAQLPTASIRVLPEFNPRRLLGDQAFTDEALTDLAQNIRTYGVLQPVLVRRRRAEILLVAGERRLRAAALAGLTQVPVIYVDADDARAYEIAIIENAQRNDLDLVTETLVGFQFLSRRLNLGTDEIVSYLHHVRKGRREDDLGVERLLRDMYGTGISVWGQQRALILRMTAAEREAIQARRVDAKVCAELVPLPEGDIRSALLERAAQEGLTARQVRDLVRTEQQATQPSRPALAVQGDQMRRLLPRLSRLKGPDARRAEQLLNELRDLLDPAPR</sequence>
<dbReference type="InterPro" id="IPR004437">
    <property type="entry name" value="ParB/RepB/Spo0J"/>
</dbReference>
<reference evidence="4" key="1">
    <citation type="submission" date="2015-11" db="EMBL/GenBank/DDBJ databases">
        <title>Draft Genome Sequence of the Radioresistant Bacterium Deinococcus grandis, Isolated from Freshwater Fish in Japan.</title>
        <authorList>
            <person name="Satoh K."/>
            <person name="Onodera T."/>
            <person name="Omoso K."/>
            <person name="Takeda-Yano K."/>
            <person name="Katayama T."/>
            <person name="Oono Y."/>
            <person name="Narumi I."/>
        </authorList>
    </citation>
    <scope>NUCLEOTIDE SEQUENCE [LARGE SCALE GENOMIC DNA]</scope>
    <source>
        <strain evidence="4">ATCC 43672</strain>
    </source>
</reference>
<dbReference type="AlphaFoldDB" id="A0A100HM60"/>
<dbReference type="Gene3D" id="3.90.1530.30">
    <property type="match status" value="1"/>
</dbReference>
<feature type="domain" description="ParB-like N-terminal" evidence="2">
    <location>
        <begin position="27"/>
        <end position="122"/>
    </location>
</feature>
<keyword evidence="4" id="KW-1185">Reference proteome</keyword>
<dbReference type="GO" id="GO:0007059">
    <property type="term" value="P:chromosome segregation"/>
    <property type="evidence" value="ECO:0007669"/>
    <property type="project" value="TreeGrafter"/>
</dbReference>
<evidence type="ECO:0000256" key="1">
    <source>
        <dbReference type="ARBA" id="ARBA00006295"/>
    </source>
</evidence>
<organism evidence="3 4">
    <name type="scientific">Deinococcus grandis</name>
    <dbReference type="NCBI Taxonomy" id="57498"/>
    <lineage>
        <taxon>Bacteria</taxon>
        <taxon>Thermotogati</taxon>
        <taxon>Deinococcota</taxon>
        <taxon>Deinococci</taxon>
        <taxon>Deinococcales</taxon>
        <taxon>Deinococcaceae</taxon>
        <taxon>Deinococcus</taxon>
    </lineage>
</organism>
<dbReference type="InterPro" id="IPR050336">
    <property type="entry name" value="Chromosome_partition/occlusion"/>
</dbReference>
<dbReference type="Proteomes" id="UP000056209">
    <property type="component" value="Unassembled WGS sequence"/>
</dbReference>
<dbReference type="PANTHER" id="PTHR33375:SF7">
    <property type="entry name" value="CHROMOSOME 2-PARTITIONING PROTEIN PARB-RELATED"/>
    <property type="match status" value="1"/>
</dbReference>
<dbReference type="NCBIfam" id="TIGR00180">
    <property type="entry name" value="parB_part"/>
    <property type="match status" value="1"/>
</dbReference>
<dbReference type="InterPro" id="IPR003115">
    <property type="entry name" value="ParB_N"/>
</dbReference>
<dbReference type="EMBL" id="BCMS01000002">
    <property type="protein sequence ID" value="GAQ23301.1"/>
    <property type="molecule type" value="Genomic_DNA"/>
</dbReference>
<proteinExistence type="inferred from homology"/>
<dbReference type="SMART" id="SM00470">
    <property type="entry name" value="ParB"/>
    <property type="match status" value="1"/>
</dbReference>
<dbReference type="Gene3D" id="1.10.10.2830">
    <property type="match status" value="1"/>
</dbReference>